<sequence>MSWPQQTGDLIMPHPFWHFATCILWLSLLIVSLTRDVLHLLQVKPFTPIPHLLHVHSITVPPMGLVIGV</sequence>
<keyword evidence="1" id="KW-1133">Transmembrane helix</keyword>
<dbReference type="EMBL" id="UASS01000014">
    <property type="protein sequence ID" value="SPX61010.1"/>
    <property type="molecule type" value="Genomic_DNA"/>
</dbReference>
<dbReference type="STRING" id="453.Lfee_2028"/>
<accession>A0A0W0TKU5</accession>
<feature type="transmembrane region" description="Helical" evidence="1">
    <location>
        <begin position="16"/>
        <end position="34"/>
    </location>
</feature>
<protein>
    <submittedName>
        <fullName evidence="2">Uncharacterized protein</fullName>
    </submittedName>
</protein>
<dbReference type="PATRIC" id="fig|453.4.peg.2222"/>
<reference evidence="3 5" key="2">
    <citation type="submission" date="2018-06" db="EMBL/GenBank/DDBJ databases">
        <authorList>
            <consortium name="Pathogen Informatics"/>
            <person name="Doyle S."/>
        </authorList>
    </citation>
    <scope>NUCLEOTIDE SEQUENCE [LARGE SCALE GENOMIC DNA]</scope>
    <source>
        <strain evidence="3 5">NCTC12022</strain>
    </source>
</reference>
<evidence type="ECO:0000313" key="5">
    <source>
        <dbReference type="Proteomes" id="UP000251942"/>
    </source>
</evidence>
<gene>
    <name evidence="2" type="ORF">Lfee_2028</name>
    <name evidence="3" type="ORF">NCTC12022_01748</name>
</gene>
<evidence type="ECO:0000256" key="1">
    <source>
        <dbReference type="SAM" id="Phobius"/>
    </source>
</evidence>
<dbReference type="Proteomes" id="UP000054698">
    <property type="component" value="Unassembled WGS sequence"/>
</dbReference>
<evidence type="ECO:0000313" key="4">
    <source>
        <dbReference type="Proteomes" id="UP000054698"/>
    </source>
</evidence>
<keyword evidence="4" id="KW-1185">Reference proteome</keyword>
<dbReference type="EMBL" id="LNYB01000081">
    <property type="protein sequence ID" value="KTC96230.1"/>
    <property type="molecule type" value="Genomic_DNA"/>
</dbReference>
<dbReference type="RefSeq" id="WP_058446448.1">
    <property type="nucleotide sequence ID" value="NZ_CAAAHT010000011.1"/>
</dbReference>
<name>A0A0W0TKU5_9GAMM</name>
<reference evidence="2 4" key="1">
    <citation type="submission" date="2015-11" db="EMBL/GenBank/DDBJ databases">
        <title>Genomic analysis of 38 Legionella species identifies large and diverse effector repertoires.</title>
        <authorList>
            <person name="Burstein D."/>
            <person name="Amaro F."/>
            <person name="Zusman T."/>
            <person name="Lifshitz Z."/>
            <person name="Cohen O."/>
            <person name="Gilbert J.A."/>
            <person name="Pupko T."/>
            <person name="Shuman H.A."/>
            <person name="Segal G."/>
        </authorList>
    </citation>
    <scope>NUCLEOTIDE SEQUENCE [LARGE SCALE GENOMIC DNA]</scope>
    <source>
        <strain evidence="2 4">WO-44C</strain>
    </source>
</reference>
<keyword evidence="1" id="KW-0472">Membrane</keyword>
<keyword evidence="1" id="KW-0812">Transmembrane</keyword>
<evidence type="ECO:0000313" key="3">
    <source>
        <dbReference type="EMBL" id="SPX61010.1"/>
    </source>
</evidence>
<dbReference type="AlphaFoldDB" id="A0A0W0TKU5"/>
<proteinExistence type="predicted"/>
<organism evidence="2 4">
    <name type="scientific">Legionella feeleii</name>
    <dbReference type="NCBI Taxonomy" id="453"/>
    <lineage>
        <taxon>Bacteria</taxon>
        <taxon>Pseudomonadati</taxon>
        <taxon>Pseudomonadota</taxon>
        <taxon>Gammaproteobacteria</taxon>
        <taxon>Legionellales</taxon>
        <taxon>Legionellaceae</taxon>
        <taxon>Legionella</taxon>
    </lineage>
</organism>
<evidence type="ECO:0000313" key="2">
    <source>
        <dbReference type="EMBL" id="KTC96230.1"/>
    </source>
</evidence>
<dbReference type="Proteomes" id="UP000251942">
    <property type="component" value="Unassembled WGS sequence"/>
</dbReference>